<dbReference type="EMBL" id="QKYT01000343">
    <property type="protein sequence ID" value="RIA86804.1"/>
    <property type="molecule type" value="Genomic_DNA"/>
</dbReference>
<dbReference type="OrthoDB" id="2449204at2759"/>
<dbReference type="AlphaFoldDB" id="A0A397SVQ4"/>
<accession>A0A397SVQ4</accession>
<evidence type="ECO:0000313" key="2">
    <source>
        <dbReference type="Proteomes" id="UP000265703"/>
    </source>
</evidence>
<dbReference type="Proteomes" id="UP000265703">
    <property type="component" value="Unassembled WGS sequence"/>
</dbReference>
<reference evidence="1 2" key="1">
    <citation type="submission" date="2018-06" db="EMBL/GenBank/DDBJ databases">
        <title>Comparative genomics reveals the genomic features of Rhizophagus irregularis, R. cerebriforme, R. diaphanum and Gigaspora rosea, and their symbiotic lifestyle signature.</title>
        <authorList>
            <person name="Morin E."/>
            <person name="San Clemente H."/>
            <person name="Chen E.C.H."/>
            <person name="De La Providencia I."/>
            <person name="Hainaut M."/>
            <person name="Kuo A."/>
            <person name="Kohler A."/>
            <person name="Murat C."/>
            <person name="Tang N."/>
            <person name="Roy S."/>
            <person name="Loubradou J."/>
            <person name="Henrissat B."/>
            <person name="Grigoriev I.V."/>
            <person name="Corradi N."/>
            <person name="Roux C."/>
            <person name="Martin F.M."/>
        </authorList>
    </citation>
    <scope>NUCLEOTIDE SEQUENCE [LARGE SCALE GENOMIC DNA]</scope>
    <source>
        <strain evidence="1 2">DAOM 227022</strain>
    </source>
</reference>
<comment type="caution">
    <text evidence="1">The sequence shown here is derived from an EMBL/GenBank/DDBJ whole genome shotgun (WGS) entry which is preliminary data.</text>
</comment>
<sequence length="83" mass="10056">MSDFYENKLDLSLYDDDVNYENESKDLYNTFYNELEDSSLKEIYNGQTFISFKVLEQTIENRFNLSNQDQDEVSEESRKKNKW</sequence>
<organism evidence="1 2">
    <name type="scientific">Glomus cerebriforme</name>
    <dbReference type="NCBI Taxonomy" id="658196"/>
    <lineage>
        <taxon>Eukaryota</taxon>
        <taxon>Fungi</taxon>
        <taxon>Fungi incertae sedis</taxon>
        <taxon>Mucoromycota</taxon>
        <taxon>Glomeromycotina</taxon>
        <taxon>Glomeromycetes</taxon>
        <taxon>Glomerales</taxon>
        <taxon>Glomeraceae</taxon>
        <taxon>Glomus</taxon>
    </lineage>
</organism>
<keyword evidence="2" id="KW-1185">Reference proteome</keyword>
<name>A0A397SVQ4_9GLOM</name>
<protein>
    <submittedName>
        <fullName evidence="1">Uncharacterized protein</fullName>
    </submittedName>
</protein>
<evidence type="ECO:0000313" key="1">
    <source>
        <dbReference type="EMBL" id="RIA86804.1"/>
    </source>
</evidence>
<proteinExistence type="predicted"/>
<gene>
    <name evidence="1" type="ORF">C1645_828725</name>
</gene>